<dbReference type="InterPro" id="IPR038134">
    <property type="entry name" value="YihD_sf"/>
</dbReference>
<dbReference type="OrthoDB" id="6197074at2"/>
<accession>A0A368N5N1</accession>
<reference evidence="1 2" key="1">
    <citation type="submission" date="2018-07" db="EMBL/GenBank/DDBJ databases">
        <title>Corallincola holothuriorum sp. nov., a new facultative anaerobe isolated from sea cucumber Apostichopus japonicus.</title>
        <authorList>
            <person name="Xia H."/>
        </authorList>
    </citation>
    <scope>NUCLEOTIDE SEQUENCE [LARGE SCALE GENOMIC DNA]</scope>
    <source>
        <strain evidence="1 2">C4</strain>
    </source>
</reference>
<sequence length="89" mass="9912">MNDHRISELLELLEPYWKKQGQLNLTELLAQIAAAAGHTSGLETLTDDVVFYHLKMALSDKDAMIPGIAKDCEDDFKTAILKARGVIKE</sequence>
<dbReference type="InterPro" id="IPR009383">
    <property type="entry name" value="DUF1040"/>
</dbReference>
<dbReference type="Gene3D" id="1.10.1580.20">
    <property type="entry name" value="Protein of unknown function DUF1040"/>
    <property type="match status" value="1"/>
</dbReference>
<name>A0A368N5N1_9GAMM</name>
<dbReference type="RefSeq" id="WP_114339296.1">
    <property type="nucleotide sequence ID" value="NZ_QPID01000010.1"/>
</dbReference>
<evidence type="ECO:0000313" key="2">
    <source>
        <dbReference type="Proteomes" id="UP000252558"/>
    </source>
</evidence>
<keyword evidence="2" id="KW-1185">Reference proteome</keyword>
<organism evidence="1 2">
    <name type="scientific">Corallincola holothuriorum</name>
    <dbReference type="NCBI Taxonomy" id="2282215"/>
    <lineage>
        <taxon>Bacteria</taxon>
        <taxon>Pseudomonadati</taxon>
        <taxon>Pseudomonadota</taxon>
        <taxon>Gammaproteobacteria</taxon>
        <taxon>Alteromonadales</taxon>
        <taxon>Psychromonadaceae</taxon>
        <taxon>Corallincola</taxon>
    </lineage>
</organism>
<comment type="caution">
    <text evidence="1">The sequence shown here is derived from an EMBL/GenBank/DDBJ whole genome shotgun (WGS) entry which is preliminary data.</text>
</comment>
<proteinExistence type="predicted"/>
<dbReference type="EMBL" id="QPID01000010">
    <property type="protein sequence ID" value="RCU45440.1"/>
    <property type="molecule type" value="Genomic_DNA"/>
</dbReference>
<protein>
    <submittedName>
        <fullName evidence="1">DUF1040 family protein</fullName>
    </submittedName>
</protein>
<dbReference type="AlphaFoldDB" id="A0A368N5N1"/>
<gene>
    <name evidence="1" type="ORF">DU002_15390</name>
</gene>
<dbReference type="Pfam" id="PF06288">
    <property type="entry name" value="DUF1040"/>
    <property type="match status" value="1"/>
</dbReference>
<dbReference type="Proteomes" id="UP000252558">
    <property type="component" value="Unassembled WGS sequence"/>
</dbReference>
<evidence type="ECO:0000313" key="1">
    <source>
        <dbReference type="EMBL" id="RCU45440.1"/>
    </source>
</evidence>